<accession>A0A931ATQ9</accession>
<dbReference type="PANTHER" id="PTHR43472">
    <property type="entry name" value="PHOSPHORIBOSYLAMINE--GLYCINE LIGASE"/>
    <property type="match status" value="1"/>
</dbReference>
<protein>
    <recommendedName>
        <fullName evidence="4 14">Phosphoribosylamine--glycine ligase</fullName>
        <ecNumber evidence="4 14">6.3.4.13</ecNumber>
    </recommendedName>
    <alternativeName>
        <fullName evidence="14">GARS</fullName>
    </alternativeName>
    <alternativeName>
        <fullName evidence="12 14">Glycinamide ribonucleotide synthetase</fullName>
    </alternativeName>
    <alternativeName>
        <fullName evidence="13 14">Phosphoribosylglycinamide synthetase</fullName>
    </alternativeName>
</protein>
<evidence type="ECO:0000256" key="14">
    <source>
        <dbReference type="HAMAP-Rule" id="MF_00138"/>
    </source>
</evidence>
<evidence type="ECO:0000256" key="2">
    <source>
        <dbReference type="ARBA" id="ARBA00001946"/>
    </source>
</evidence>
<evidence type="ECO:0000256" key="8">
    <source>
        <dbReference type="ARBA" id="ARBA00022755"/>
    </source>
</evidence>
<dbReference type="Gene3D" id="3.40.50.20">
    <property type="match status" value="1"/>
</dbReference>
<dbReference type="SMART" id="SM01210">
    <property type="entry name" value="GARS_C"/>
    <property type="match status" value="1"/>
</dbReference>
<keyword evidence="6" id="KW-0479">Metal-binding</keyword>
<dbReference type="InterPro" id="IPR020561">
    <property type="entry name" value="PRibGlycinamid_synth_ATP-grasp"/>
</dbReference>
<dbReference type="EC" id="6.3.4.13" evidence="4 14"/>
<evidence type="ECO:0000256" key="3">
    <source>
        <dbReference type="ARBA" id="ARBA00005174"/>
    </source>
</evidence>
<dbReference type="SUPFAM" id="SSF56059">
    <property type="entry name" value="Glutathione synthetase ATP-binding domain-like"/>
    <property type="match status" value="1"/>
</dbReference>
<comment type="catalytic activity">
    <reaction evidence="14">
        <text>5-phospho-beta-D-ribosylamine + glycine + ATP = N(1)-(5-phospho-beta-D-ribosyl)glycinamide + ADP + phosphate + H(+)</text>
        <dbReference type="Rhea" id="RHEA:17453"/>
        <dbReference type="ChEBI" id="CHEBI:15378"/>
        <dbReference type="ChEBI" id="CHEBI:30616"/>
        <dbReference type="ChEBI" id="CHEBI:43474"/>
        <dbReference type="ChEBI" id="CHEBI:57305"/>
        <dbReference type="ChEBI" id="CHEBI:58681"/>
        <dbReference type="ChEBI" id="CHEBI:143788"/>
        <dbReference type="ChEBI" id="CHEBI:456216"/>
        <dbReference type="EC" id="6.3.4.13"/>
    </reaction>
</comment>
<evidence type="ECO:0000313" key="18">
    <source>
        <dbReference type="Proteomes" id="UP000621436"/>
    </source>
</evidence>
<dbReference type="RefSeq" id="WP_270454744.1">
    <property type="nucleotide sequence ID" value="NZ_JADPIE010000007.1"/>
</dbReference>
<organism evidence="17 18">
    <name type="scientific">Halonatronomonas betaini</name>
    <dbReference type="NCBI Taxonomy" id="2778430"/>
    <lineage>
        <taxon>Bacteria</taxon>
        <taxon>Bacillati</taxon>
        <taxon>Bacillota</taxon>
        <taxon>Clostridia</taxon>
        <taxon>Halanaerobiales</taxon>
        <taxon>Halarsenatibacteraceae</taxon>
        <taxon>Halonatronomonas</taxon>
    </lineage>
</organism>
<evidence type="ECO:0000256" key="5">
    <source>
        <dbReference type="ARBA" id="ARBA00022598"/>
    </source>
</evidence>
<evidence type="ECO:0000313" key="17">
    <source>
        <dbReference type="EMBL" id="MBF8437736.1"/>
    </source>
</evidence>
<dbReference type="AlphaFoldDB" id="A0A931ATQ9"/>
<evidence type="ECO:0000256" key="1">
    <source>
        <dbReference type="ARBA" id="ARBA00001936"/>
    </source>
</evidence>
<evidence type="ECO:0000256" key="10">
    <source>
        <dbReference type="ARBA" id="ARBA00023211"/>
    </source>
</evidence>
<dbReference type="InterPro" id="IPR020560">
    <property type="entry name" value="PRibGlycinamide_synth_C-dom"/>
</dbReference>
<evidence type="ECO:0000256" key="13">
    <source>
        <dbReference type="ARBA" id="ARBA00042864"/>
    </source>
</evidence>
<comment type="similarity">
    <text evidence="11 14">Belongs to the GARS family.</text>
</comment>
<dbReference type="GO" id="GO:0046872">
    <property type="term" value="F:metal ion binding"/>
    <property type="evidence" value="ECO:0007669"/>
    <property type="project" value="UniProtKB-KW"/>
</dbReference>
<evidence type="ECO:0000256" key="15">
    <source>
        <dbReference type="PROSITE-ProRule" id="PRU00409"/>
    </source>
</evidence>
<dbReference type="Gene3D" id="3.30.470.20">
    <property type="entry name" value="ATP-grasp fold, B domain"/>
    <property type="match status" value="1"/>
</dbReference>
<dbReference type="EMBL" id="JADPIE010000007">
    <property type="protein sequence ID" value="MBF8437736.1"/>
    <property type="molecule type" value="Genomic_DNA"/>
</dbReference>
<feature type="domain" description="ATP-grasp" evidence="16">
    <location>
        <begin position="107"/>
        <end position="313"/>
    </location>
</feature>
<dbReference type="GO" id="GO:0006189">
    <property type="term" value="P:'de novo' IMP biosynthetic process"/>
    <property type="evidence" value="ECO:0007669"/>
    <property type="project" value="UniProtKB-UniRule"/>
</dbReference>
<comment type="cofactor">
    <cofactor evidence="1">
        <name>Mn(2+)</name>
        <dbReference type="ChEBI" id="CHEBI:29035"/>
    </cofactor>
</comment>
<keyword evidence="7 15" id="KW-0547">Nucleotide-binding</keyword>
<dbReference type="InterPro" id="IPR020562">
    <property type="entry name" value="PRibGlycinamide_synth_N"/>
</dbReference>
<dbReference type="HAMAP" id="MF_00138">
    <property type="entry name" value="GARS"/>
    <property type="match status" value="1"/>
</dbReference>
<dbReference type="InterPro" id="IPR016185">
    <property type="entry name" value="PreATP-grasp_dom_sf"/>
</dbReference>
<evidence type="ECO:0000256" key="7">
    <source>
        <dbReference type="ARBA" id="ARBA00022741"/>
    </source>
</evidence>
<comment type="caution">
    <text evidence="17">The sequence shown here is derived from an EMBL/GenBank/DDBJ whole genome shotgun (WGS) entry which is preliminary data.</text>
</comment>
<dbReference type="Pfam" id="PF02843">
    <property type="entry name" value="GARS_C"/>
    <property type="match status" value="1"/>
</dbReference>
<proteinExistence type="inferred from homology"/>
<dbReference type="SUPFAM" id="SSF51246">
    <property type="entry name" value="Rudiment single hybrid motif"/>
    <property type="match status" value="1"/>
</dbReference>
<dbReference type="SUPFAM" id="SSF52440">
    <property type="entry name" value="PreATP-grasp domain"/>
    <property type="match status" value="1"/>
</dbReference>
<dbReference type="InterPro" id="IPR011761">
    <property type="entry name" value="ATP-grasp"/>
</dbReference>
<dbReference type="Gene3D" id="3.30.1490.20">
    <property type="entry name" value="ATP-grasp fold, A domain"/>
    <property type="match status" value="1"/>
</dbReference>
<evidence type="ECO:0000256" key="6">
    <source>
        <dbReference type="ARBA" id="ARBA00022723"/>
    </source>
</evidence>
<keyword evidence="18" id="KW-1185">Reference proteome</keyword>
<comment type="pathway">
    <text evidence="3 14">Purine metabolism; IMP biosynthesis via de novo pathway; N(1)-(5-phospho-D-ribosyl)glycinamide from 5-phospho-alpha-D-ribose 1-diphosphate: step 2/2.</text>
</comment>
<name>A0A931ATQ9_9FIRM</name>
<dbReference type="FunFam" id="3.40.50.20:FF:000006">
    <property type="entry name" value="Phosphoribosylamine--glycine ligase, chloroplastic"/>
    <property type="match status" value="1"/>
</dbReference>
<dbReference type="InterPro" id="IPR020559">
    <property type="entry name" value="PRibGlycinamide_synth_CS"/>
</dbReference>
<gene>
    <name evidence="14 17" type="primary">purD</name>
    <name evidence="17" type="ORF">I0Q91_11630</name>
</gene>
<comment type="cofactor">
    <cofactor evidence="2">
        <name>Mg(2+)</name>
        <dbReference type="ChEBI" id="CHEBI:18420"/>
    </cofactor>
</comment>
<dbReference type="PROSITE" id="PS50975">
    <property type="entry name" value="ATP_GRASP"/>
    <property type="match status" value="1"/>
</dbReference>
<dbReference type="Proteomes" id="UP000621436">
    <property type="component" value="Unassembled WGS sequence"/>
</dbReference>
<evidence type="ECO:0000256" key="4">
    <source>
        <dbReference type="ARBA" id="ARBA00013255"/>
    </source>
</evidence>
<dbReference type="InterPro" id="IPR013815">
    <property type="entry name" value="ATP_grasp_subdomain_1"/>
</dbReference>
<evidence type="ECO:0000256" key="12">
    <source>
        <dbReference type="ARBA" id="ARBA00042242"/>
    </source>
</evidence>
<dbReference type="GO" id="GO:0005524">
    <property type="term" value="F:ATP binding"/>
    <property type="evidence" value="ECO:0007669"/>
    <property type="project" value="UniProtKB-UniRule"/>
</dbReference>
<sequence length="435" mass="47802">MKVLVVGSGGREHALIWKLHQSDHVNKIYATPGNNGMEDLAELINIEAGDINKLADFAEEQKIDLTIVGPEEPLVAGIVNEFKDRHLRIFGPEKEAAMLEGSKVFAKRLLEKYDIPTAEYEVFTDPSTALKYLKDAEYPLVIKAEGPAQGQGAVICTGEPEAFRTVEKIMEDRIFGDAGERIVIENFLEGEEISVFALTDGETVLPFAEAVDYKAVFDGDEGPNTAGMGSYSPVHWLDEDLKEEIYEDIMYPTINALEEEGIHFQGVLYAVVIITASGPRVLEFNARFGDPETQAILPRLNNDLFELLNKTIDGRLAEVSIDMASLTVLTLVLASGGYPITHEEGFTITGLEEASHIDELIIFHAGTKKSGNSFITAGGRVLNLTVMEDGLMAAADLAYDLVDVVQFQDMHYRSDIGSDSLLAVDDDEIQIEENI</sequence>
<dbReference type="InterPro" id="IPR011054">
    <property type="entry name" value="Rudment_hybrid_motif"/>
</dbReference>
<dbReference type="NCBIfam" id="TIGR00877">
    <property type="entry name" value="purD"/>
    <property type="match status" value="1"/>
</dbReference>
<keyword evidence="10" id="KW-0464">Manganese</keyword>
<reference evidence="17" key="1">
    <citation type="submission" date="2020-11" db="EMBL/GenBank/DDBJ databases">
        <title>Halonatronomonas betainensis gen. nov., sp. nov. a novel haloalkaliphilic representative of the family Halanaerobiacae capable of betaine degradation.</title>
        <authorList>
            <person name="Boltyanskaya Y."/>
            <person name="Kevbrin V."/>
            <person name="Detkova E."/>
            <person name="Grouzdev D.S."/>
            <person name="Koziaeva V."/>
            <person name="Zhilina T."/>
        </authorList>
    </citation>
    <scope>NUCLEOTIDE SEQUENCE</scope>
    <source>
        <strain evidence="17">Z-7014</strain>
    </source>
</reference>
<dbReference type="Pfam" id="PF02844">
    <property type="entry name" value="GARS_N"/>
    <property type="match status" value="1"/>
</dbReference>
<evidence type="ECO:0000256" key="11">
    <source>
        <dbReference type="ARBA" id="ARBA00038345"/>
    </source>
</evidence>
<evidence type="ECO:0000256" key="9">
    <source>
        <dbReference type="ARBA" id="ARBA00022840"/>
    </source>
</evidence>
<dbReference type="Gene3D" id="3.90.600.10">
    <property type="entry name" value="Phosphoribosylglycinamide synthetase, C-terminal domain"/>
    <property type="match status" value="1"/>
</dbReference>
<dbReference type="InterPro" id="IPR000115">
    <property type="entry name" value="PRibGlycinamide_synth"/>
</dbReference>
<dbReference type="GO" id="GO:0004637">
    <property type="term" value="F:phosphoribosylamine-glycine ligase activity"/>
    <property type="evidence" value="ECO:0007669"/>
    <property type="project" value="UniProtKB-UniRule"/>
</dbReference>
<dbReference type="PROSITE" id="PS00184">
    <property type="entry name" value="GARS"/>
    <property type="match status" value="1"/>
</dbReference>
<keyword evidence="5 14" id="KW-0436">Ligase</keyword>
<dbReference type="InterPro" id="IPR037123">
    <property type="entry name" value="PRibGlycinamide_synth_C_sf"/>
</dbReference>
<dbReference type="PANTHER" id="PTHR43472:SF1">
    <property type="entry name" value="PHOSPHORIBOSYLAMINE--GLYCINE LIGASE, CHLOROPLASTIC"/>
    <property type="match status" value="1"/>
</dbReference>
<evidence type="ECO:0000259" key="16">
    <source>
        <dbReference type="PROSITE" id="PS50975"/>
    </source>
</evidence>
<keyword evidence="8 14" id="KW-0658">Purine biosynthesis</keyword>
<keyword evidence="9 15" id="KW-0067">ATP-binding</keyword>
<dbReference type="SMART" id="SM01209">
    <property type="entry name" value="GARS_A"/>
    <property type="match status" value="1"/>
</dbReference>
<dbReference type="GO" id="GO:0009113">
    <property type="term" value="P:purine nucleobase biosynthetic process"/>
    <property type="evidence" value="ECO:0007669"/>
    <property type="project" value="InterPro"/>
</dbReference>
<dbReference type="Pfam" id="PF01071">
    <property type="entry name" value="GARS_A"/>
    <property type="match status" value="1"/>
</dbReference>